<accession>A0ABP1AZM1</accession>
<dbReference type="Proteomes" id="UP001497522">
    <property type="component" value="Chromosome 18"/>
</dbReference>
<evidence type="ECO:0000313" key="1">
    <source>
        <dbReference type="EMBL" id="CAK9868044.1"/>
    </source>
</evidence>
<reference evidence="1" key="1">
    <citation type="submission" date="2024-03" db="EMBL/GenBank/DDBJ databases">
        <authorList>
            <consortium name="ELIXIR-Norway"/>
            <consortium name="Elixir Norway"/>
        </authorList>
    </citation>
    <scope>NUCLEOTIDE SEQUENCE</scope>
</reference>
<name>A0ABP1AZM1_9BRYO</name>
<proteinExistence type="predicted"/>
<evidence type="ECO:0000313" key="2">
    <source>
        <dbReference type="Proteomes" id="UP001497522"/>
    </source>
</evidence>
<keyword evidence="2" id="KW-1185">Reference proteome</keyword>
<sequence length="140" mass="15488">MESEELQALKDSQEGGWKTVVRNMSQQADAPQQQERVLNVVLRNFEEVEGETSVALLERVKAKLGDKLGINVKLTAAYPHPVKRSYAAAAKGEAQSDPARNRLRPMVMTFTSAATRIAVFKARKHLAGTKWGLDDDLTPL</sequence>
<organism evidence="1 2">
    <name type="scientific">Sphagnum jensenii</name>
    <dbReference type="NCBI Taxonomy" id="128206"/>
    <lineage>
        <taxon>Eukaryota</taxon>
        <taxon>Viridiplantae</taxon>
        <taxon>Streptophyta</taxon>
        <taxon>Embryophyta</taxon>
        <taxon>Bryophyta</taxon>
        <taxon>Sphagnophytina</taxon>
        <taxon>Sphagnopsida</taxon>
        <taxon>Sphagnales</taxon>
        <taxon>Sphagnaceae</taxon>
        <taxon>Sphagnum</taxon>
    </lineage>
</organism>
<gene>
    <name evidence="1" type="ORF">CSSPJE1EN2_LOCUS11039</name>
</gene>
<dbReference type="EMBL" id="OZ023719">
    <property type="protein sequence ID" value="CAK9868044.1"/>
    <property type="molecule type" value="Genomic_DNA"/>
</dbReference>
<protein>
    <submittedName>
        <fullName evidence="1">Uncharacterized protein</fullName>
    </submittedName>
</protein>